<organism evidence="2 3">
    <name type="scientific">Thioclava nitratireducens</name>
    <dbReference type="NCBI Taxonomy" id="1915078"/>
    <lineage>
        <taxon>Bacteria</taxon>
        <taxon>Pseudomonadati</taxon>
        <taxon>Pseudomonadota</taxon>
        <taxon>Alphaproteobacteria</taxon>
        <taxon>Rhodobacterales</taxon>
        <taxon>Paracoccaceae</taxon>
        <taxon>Thioclava</taxon>
    </lineage>
</organism>
<geneLocation type="plasmid" evidence="2 3">
    <name>unnamed1</name>
</geneLocation>
<feature type="region of interest" description="Disordered" evidence="1">
    <location>
        <begin position="284"/>
        <end position="358"/>
    </location>
</feature>
<proteinExistence type="predicted"/>
<dbReference type="RefSeq" id="WP_075777332.1">
    <property type="nucleotide sequence ID" value="NZ_CP019438.1"/>
</dbReference>
<feature type="compositionally biased region" description="Polar residues" evidence="1">
    <location>
        <begin position="335"/>
        <end position="345"/>
    </location>
</feature>
<dbReference type="SUPFAM" id="SSF53335">
    <property type="entry name" value="S-adenosyl-L-methionine-dependent methyltransferases"/>
    <property type="match status" value="1"/>
</dbReference>
<name>A0ABM6IM80_9RHOB</name>
<keyword evidence="3" id="KW-1185">Reference proteome</keyword>
<evidence type="ECO:0000256" key="1">
    <source>
        <dbReference type="SAM" id="MobiDB-lite"/>
    </source>
</evidence>
<sequence length="472" mass="52185">MTIHVPAQPTCVSSALDQFFTRPEFAKTCYGRLTELYPVQAGDLWIEPSAGSGAFLELMPKTSIGFDLVPAADGFTYADYLDWTPSGGFQRHVVVGNPPFGRNTSTAVAFFNRAAEHAQVIAMILPRSVRKSSVRRRLDAMFHLVDEILLPSGAFCYDGKPASVRTVFQIWERRDHPRVEAPVRTSHPDFVFCDAAEAEFAIRRVGGVAGRIFDDPAHRSPNSHLFVKAAEGVSAEWLRERFAQLDFSEVREDSVAHYSVAQSDVVALYEALLAAKGQAASNLFDCGDGGSKEASREDRPGDVDKEERCQSPREALRLEPKLRSLSEKASRDVPPQNSSQTTPETSPRLARPARTPAVRTSHFIKTGQNIMQSKTRVSELKTANLSVRNFELYAHTEDLLFLEAELVFELAATRVQVVAEITITGENVSVHAERIQDEKGLPIVGEHLLAVVIANRREEIADLVRAAVMTRA</sequence>
<evidence type="ECO:0000313" key="2">
    <source>
        <dbReference type="EMBL" id="AQS50059.1"/>
    </source>
</evidence>
<gene>
    <name evidence="2" type="ORF">BMG03_19230</name>
</gene>
<dbReference type="Gene3D" id="3.40.50.150">
    <property type="entry name" value="Vaccinia Virus protein VP39"/>
    <property type="match status" value="1"/>
</dbReference>
<evidence type="ECO:0000313" key="3">
    <source>
        <dbReference type="Proteomes" id="UP000185622"/>
    </source>
</evidence>
<keyword evidence="2" id="KW-0614">Plasmid</keyword>
<dbReference type="Proteomes" id="UP000185622">
    <property type="component" value="Plasmid unnamed1"/>
</dbReference>
<protein>
    <recommendedName>
        <fullName evidence="4">SAM-dependent methyltransferase</fullName>
    </recommendedName>
</protein>
<dbReference type="EMBL" id="CP019438">
    <property type="protein sequence ID" value="AQS50059.1"/>
    <property type="molecule type" value="Genomic_DNA"/>
</dbReference>
<feature type="compositionally biased region" description="Basic and acidic residues" evidence="1">
    <location>
        <begin position="290"/>
        <end position="331"/>
    </location>
</feature>
<accession>A0ABM6IM80</accession>
<dbReference type="InterPro" id="IPR029063">
    <property type="entry name" value="SAM-dependent_MTases_sf"/>
</dbReference>
<evidence type="ECO:0008006" key="4">
    <source>
        <dbReference type="Google" id="ProtNLM"/>
    </source>
</evidence>
<reference evidence="2 3" key="1">
    <citation type="submission" date="2017-01" db="EMBL/GenBank/DDBJ databases">
        <title>The complete genome sequence of a sulfur-oxidizing marine bacterium Thioclava sp. 25B10_4T.</title>
        <authorList>
            <person name="Liu Y."/>
            <person name="Lai Q."/>
            <person name="Shao Z."/>
        </authorList>
    </citation>
    <scope>NUCLEOTIDE SEQUENCE [LARGE SCALE GENOMIC DNA]</scope>
    <source>
        <strain evidence="2 3">25B10_4</strain>
        <plasmid evidence="2 3">unnamed1</plasmid>
    </source>
</reference>